<dbReference type="Proteomes" id="UP000000321">
    <property type="component" value="Unassembled WGS sequence"/>
</dbReference>
<dbReference type="SUPFAM" id="SSF58014">
    <property type="entry name" value="Coiled-coil domain of nucleotide exchange factor GrpE"/>
    <property type="match status" value="1"/>
</dbReference>
<feature type="compositionally biased region" description="Basic and acidic residues" evidence="8">
    <location>
        <begin position="1"/>
        <end position="35"/>
    </location>
</feature>
<keyword evidence="4" id="KW-0963">Cytoplasm</keyword>
<dbReference type="Gene3D" id="3.90.20.20">
    <property type="match status" value="1"/>
</dbReference>
<protein>
    <recommendedName>
        <fullName evidence="4 5">Protein GrpE</fullName>
    </recommendedName>
    <alternativeName>
        <fullName evidence="4">HSP-70 cofactor</fullName>
    </alternativeName>
</protein>
<evidence type="ECO:0000256" key="1">
    <source>
        <dbReference type="ARBA" id="ARBA00009054"/>
    </source>
</evidence>
<dbReference type="GO" id="GO:0000774">
    <property type="term" value="F:adenyl-nucleotide exchange factor activity"/>
    <property type="evidence" value="ECO:0007669"/>
    <property type="project" value="InterPro"/>
</dbReference>
<dbReference type="SUPFAM" id="SSF51064">
    <property type="entry name" value="Head domain of nucleotide exchange factor GrpE"/>
    <property type="match status" value="1"/>
</dbReference>
<comment type="caution">
    <text evidence="9">The sequence shown here is derived from an EMBL/GenBank/DDBJ whole genome shotgun (WGS) entry which is preliminary data.</text>
</comment>
<evidence type="ECO:0000256" key="5">
    <source>
        <dbReference type="RuleBase" id="RU000639"/>
    </source>
</evidence>
<dbReference type="PROSITE" id="PS01071">
    <property type="entry name" value="GRPE"/>
    <property type="match status" value="1"/>
</dbReference>
<dbReference type="GO" id="GO:0005737">
    <property type="term" value="C:cytoplasm"/>
    <property type="evidence" value="ECO:0007669"/>
    <property type="project" value="UniProtKB-SubCell"/>
</dbReference>
<dbReference type="PRINTS" id="PR00773">
    <property type="entry name" value="GRPEPROTEIN"/>
</dbReference>
<dbReference type="Pfam" id="PF01025">
    <property type="entry name" value="GrpE"/>
    <property type="match status" value="1"/>
</dbReference>
<keyword evidence="3 4" id="KW-0143">Chaperone</keyword>
<dbReference type="AlphaFoldDB" id="Q1YF45"/>
<dbReference type="NCBIfam" id="NF010738">
    <property type="entry name" value="PRK14140.1"/>
    <property type="match status" value="1"/>
</dbReference>
<gene>
    <name evidence="4" type="primary">grpE</name>
    <name evidence="9" type="ORF">SI859A1_03336</name>
</gene>
<feature type="coiled-coil region" evidence="7">
    <location>
        <begin position="68"/>
        <end position="99"/>
    </location>
</feature>
<name>Q1YF45_AURMS</name>
<dbReference type="Gene3D" id="2.30.22.10">
    <property type="entry name" value="Head domain of nucleotide exchange factor GrpE"/>
    <property type="match status" value="1"/>
</dbReference>
<evidence type="ECO:0000256" key="7">
    <source>
        <dbReference type="SAM" id="Coils"/>
    </source>
</evidence>
<comment type="function">
    <text evidence="4 5">Participates actively in the response to hyperosmotic and heat shock by preventing the aggregation of stress-denatured proteins, in association with DnaK and GrpE. It is the nucleotide exchange factor for DnaK and may function as a thermosensor. Unfolded proteins bind initially to DnaJ; upon interaction with the DnaJ-bound protein, DnaK hydrolyzes its bound ATP, resulting in the formation of a stable complex. GrpE releases ADP from DnaK; ATP binding to DnaK triggers the release of the substrate protein, thus completing the reaction cycle. Several rounds of ATP-dependent interactions between DnaJ, DnaK and GrpE are required for fully efficient folding.</text>
</comment>
<dbReference type="InterPro" id="IPR013805">
    <property type="entry name" value="GrpE_CC"/>
</dbReference>
<evidence type="ECO:0000256" key="8">
    <source>
        <dbReference type="SAM" id="MobiDB-lite"/>
    </source>
</evidence>
<comment type="subcellular location">
    <subcellularLocation>
        <location evidence="4">Cytoplasm</location>
    </subcellularLocation>
</comment>
<evidence type="ECO:0000256" key="6">
    <source>
        <dbReference type="RuleBase" id="RU004478"/>
    </source>
</evidence>
<dbReference type="GO" id="GO:0051082">
    <property type="term" value="F:unfolded protein binding"/>
    <property type="evidence" value="ECO:0007669"/>
    <property type="project" value="TreeGrafter"/>
</dbReference>
<keyword evidence="10" id="KW-1185">Reference proteome</keyword>
<evidence type="ECO:0000313" key="10">
    <source>
        <dbReference type="Proteomes" id="UP000000321"/>
    </source>
</evidence>
<dbReference type="CDD" id="cd00446">
    <property type="entry name" value="GrpE"/>
    <property type="match status" value="1"/>
</dbReference>
<reference evidence="9 10" key="1">
    <citation type="journal article" date="2008" name="Appl. Environ. Microbiol.">
        <title>Genomic insights into Mn(II) oxidation by the marine alphaproteobacterium Aurantimonas sp. strain SI85-9A1.</title>
        <authorList>
            <person name="Dick G.J."/>
            <person name="Podell S."/>
            <person name="Johnson H.A."/>
            <person name="Rivera-Espinoza Y."/>
            <person name="Bernier-Latmani R."/>
            <person name="McCarthy J.K."/>
            <person name="Torpey J.W."/>
            <person name="Clement B.G."/>
            <person name="Gaasterland T."/>
            <person name="Tebo B.M."/>
        </authorList>
    </citation>
    <scope>NUCLEOTIDE SEQUENCE [LARGE SCALE GENOMIC DNA]</scope>
    <source>
        <strain evidence="9 10">SI85-9A1</strain>
    </source>
</reference>
<dbReference type="OrthoDB" id="9789811at2"/>
<accession>Q1YF45</accession>
<evidence type="ECO:0000256" key="4">
    <source>
        <dbReference type="HAMAP-Rule" id="MF_01151"/>
    </source>
</evidence>
<feature type="compositionally biased region" description="Low complexity" evidence="8">
    <location>
        <begin position="36"/>
        <end position="49"/>
    </location>
</feature>
<keyword evidence="7" id="KW-0175">Coiled coil</keyword>
<dbReference type="NCBIfam" id="NF010748">
    <property type="entry name" value="PRK14150.1"/>
    <property type="match status" value="1"/>
</dbReference>
<feature type="region of interest" description="Disordered" evidence="8">
    <location>
        <begin position="220"/>
        <end position="242"/>
    </location>
</feature>
<dbReference type="PANTHER" id="PTHR21237">
    <property type="entry name" value="GRPE PROTEIN"/>
    <property type="match status" value="1"/>
</dbReference>
<evidence type="ECO:0000256" key="3">
    <source>
        <dbReference type="ARBA" id="ARBA00023186"/>
    </source>
</evidence>
<evidence type="ECO:0000313" key="9">
    <source>
        <dbReference type="EMBL" id="EAS48700.1"/>
    </source>
</evidence>
<dbReference type="GO" id="GO:0051087">
    <property type="term" value="F:protein-folding chaperone binding"/>
    <property type="evidence" value="ECO:0007669"/>
    <property type="project" value="InterPro"/>
</dbReference>
<dbReference type="HAMAP" id="MF_01151">
    <property type="entry name" value="GrpE"/>
    <property type="match status" value="1"/>
</dbReference>
<dbReference type="BioCyc" id="AURANTIMONAS:SI859A1_03336-MONOMER"/>
<proteinExistence type="inferred from homology"/>
<feature type="region of interest" description="Disordered" evidence="8">
    <location>
        <begin position="1"/>
        <end position="49"/>
    </location>
</feature>
<dbReference type="InterPro" id="IPR009012">
    <property type="entry name" value="GrpE_head"/>
</dbReference>
<comment type="similarity">
    <text evidence="1 4 6">Belongs to the GrpE family.</text>
</comment>
<dbReference type="RefSeq" id="WP_009211149.1">
    <property type="nucleotide sequence ID" value="NZ_BBWP01000006.1"/>
</dbReference>
<dbReference type="GO" id="GO:0006457">
    <property type="term" value="P:protein folding"/>
    <property type="evidence" value="ECO:0007669"/>
    <property type="project" value="InterPro"/>
</dbReference>
<dbReference type="FunFam" id="2.30.22.10:FF:000002">
    <property type="entry name" value="GrpE protein homolog"/>
    <property type="match status" value="1"/>
</dbReference>
<organism evidence="9 10">
    <name type="scientific">Aurantimonas manganoxydans (strain ATCC BAA-1229 / DSM 21871 / SI85-9A1)</name>
    <dbReference type="NCBI Taxonomy" id="287752"/>
    <lineage>
        <taxon>Bacteria</taxon>
        <taxon>Pseudomonadati</taxon>
        <taxon>Pseudomonadota</taxon>
        <taxon>Alphaproteobacteria</taxon>
        <taxon>Hyphomicrobiales</taxon>
        <taxon>Aurantimonadaceae</taxon>
        <taxon>Aurantimonas</taxon>
    </lineage>
</organism>
<evidence type="ECO:0000256" key="2">
    <source>
        <dbReference type="ARBA" id="ARBA00023016"/>
    </source>
</evidence>
<dbReference type="InterPro" id="IPR000740">
    <property type="entry name" value="GrpE"/>
</dbReference>
<dbReference type="NCBIfam" id="NF010739">
    <property type="entry name" value="PRK14141.1"/>
    <property type="match status" value="1"/>
</dbReference>
<feature type="compositionally biased region" description="Low complexity" evidence="8">
    <location>
        <begin position="224"/>
        <end position="234"/>
    </location>
</feature>
<dbReference type="PANTHER" id="PTHR21237:SF23">
    <property type="entry name" value="GRPE PROTEIN HOMOLOG, MITOCHONDRIAL"/>
    <property type="match status" value="1"/>
</dbReference>
<dbReference type="HOGENOM" id="CLU_057217_6_2_5"/>
<comment type="subunit">
    <text evidence="4">Homodimer.</text>
</comment>
<dbReference type="GO" id="GO:0042803">
    <property type="term" value="F:protein homodimerization activity"/>
    <property type="evidence" value="ECO:0007669"/>
    <property type="project" value="InterPro"/>
</dbReference>
<dbReference type="EMBL" id="AAPJ01000007">
    <property type="protein sequence ID" value="EAS48700.1"/>
    <property type="molecule type" value="Genomic_DNA"/>
</dbReference>
<keyword evidence="2 4" id="KW-0346">Stress response</keyword>
<sequence>MSDTGKREHDEARNRASDPAARDRADPASEAEARRAAANANAEGSGYADAASGFADADAAASADAERIAALEAENADVKDRLLRLAADMENLRRRTEREVKDARTYAVTGFAREILSVADNLRRALEAVPAEAKADGEGGLAGLIDGVEVTERSLISTLEKHGVRKLDPEGQRFDPNFHQAMFEIPNTEVPNGTVLQVVQAGYAIGERVLRPAMVGVSKGGPKASAAKAEADAAPQDVGDTI</sequence>